<evidence type="ECO:0000313" key="3">
    <source>
        <dbReference type="EMBL" id="PIU14282.1"/>
    </source>
</evidence>
<dbReference type="Pfam" id="PF00293">
    <property type="entry name" value="NUDIX"/>
    <property type="match status" value="1"/>
</dbReference>
<accession>A0A2M6XTU9</accession>
<dbReference type="PANTHER" id="PTHR43736">
    <property type="entry name" value="ADP-RIBOSE PYROPHOSPHATASE"/>
    <property type="match status" value="1"/>
</dbReference>
<sequence length="181" mass="20682">MLHGKSPWQTISRKKIYTSKFLEVFKDRVKIPKKKIIAEYFLTKKGDVVIVVATTPENKVIMLKEYKYAANKFMHVLPAGHIQKGESTLRAAQRELLEETGYNSNHFSYLGTLYEYPTQDLHQIKVVRTKNVFKDGLVKHEPTENISIYLKPVDEIKKEILKGKLQSCSSLGALALAGLLF</sequence>
<dbReference type="PROSITE" id="PS00893">
    <property type="entry name" value="NUDIX_BOX"/>
    <property type="match status" value="1"/>
</dbReference>
<dbReference type="Gene3D" id="3.90.79.10">
    <property type="entry name" value="Nucleoside Triphosphate Pyrophosphohydrolase"/>
    <property type="match status" value="1"/>
</dbReference>
<dbReference type="Proteomes" id="UP000229784">
    <property type="component" value="Unassembled WGS sequence"/>
</dbReference>
<evidence type="ECO:0000256" key="1">
    <source>
        <dbReference type="ARBA" id="ARBA00022801"/>
    </source>
</evidence>
<protein>
    <recommendedName>
        <fullName evidence="2">Nudix hydrolase domain-containing protein</fullName>
    </recommendedName>
</protein>
<feature type="domain" description="Nudix hydrolase" evidence="2">
    <location>
        <begin position="43"/>
        <end position="173"/>
    </location>
</feature>
<comment type="caution">
    <text evidence="3">The sequence shown here is derived from an EMBL/GenBank/DDBJ whole genome shotgun (WGS) entry which is preliminary data.</text>
</comment>
<evidence type="ECO:0000259" key="2">
    <source>
        <dbReference type="PROSITE" id="PS51462"/>
    </source>
</evidence>
<keyword evidence="1" id="KW-0378">Hydrolase</keyword>
<dbReference type="PROSITE" id="PS51462">
    <property type="entry name" value="NUDIX"/>
    <property type="match status" value="1"/>
</dbReference>
<dbReference type="EMBL" id="PEXQ01000070">
    <property type="protein sequence ID" value="PIU14282.1"/>
    <property type="molecule type" value="Genomic_DNA"/>
</dbReference>
<proteinExistence type="predicted"/>
<dbReference type="InterPro" id="IPR015797">
    <property type="entry name" value="NUDIX_hydrolase-like_dom_sf"/>
</dbReference>
<dbReference type="PANTHER" id="PTHR43736:SF1">
    <property type="entry name" value="DIHYDRONEOPTERIN TRIPHOSPHATE DIPHOSPHATASE"/>
    <property type="match status" value="1"/>
</dbReference>
<dbReference type="GO" id="GO:0016787">
    <property type="term" value="F:hydrolase activity"/>
    <property type="evidence" value="ECO:0007669"/>
    <property type="project" value="UniProtKB-KW"/>
</dbReference>
<evidence type="ECO:0000313" key="4">
    <source>
        <dbReference type="Proteomes" id="UP000229784"/>
    </source>
</evidence>
<organism evidence="3 4">
    <name type="scientific">bacterium (Candidatus Gribaldobacteria) CG08_land_8_20_14_0_20_39_15</name>
    <dbReference type="NCBI Taxonomy" id="2014273"/>
    <lineage>
        <taxon>Bacteria</taxon>
        <taxon>Candidatus Gribaldobacteria</taxon>
    </lineage>
</organism>
<dbReference type="InterPro" id="IPR020084">
    <property type="entry name" value="NUDIX_hydrolase_CS"/>
</dbReference>
<name>A0A2M6XTU9_9BACT</name>
<reference evidence="4" key="1">
    <citation type="submission" date="2017-09" db="EMBL/GenBank/DDBJ databases">
        <title>Depth-based differentiation of microbial function through sediment-hosted aquifers and enrichment of novel symbionts in the deep terrestrial subsurface.</title>
        <authorList>
            <person name="Probst A.J."/>
            <person name="Ladd B."/>
            <person name="Jarett J.K."/>
            <person name="Geller-Mcgrath D.E."/>
            <person name="Sieber C.M.K."/>
            <person name="Emerson J.B."/>
            <person name="Anantharaman K."/>
            <person name="Thomas B.C."/>
            <person name="Malmstrom R."/>
            <person name="Stieglmeier M."/>
            <person name="Klingl A."/>
            <person name="Woyke T."/>
            <person name="Ryan C.M."/>
            <person name="Banfield J.F."/>
        </authorList>
    </citation>
    <scope>NUCLEOTIDE SEQUENCE [LARGE SCALE GENOMIC DNA]</scope>
</reference>
<dbReference type="CDD" id="cd03424">
    <property type="entry name" value="NUDIX_ADPRase_Nudt5_UGPPase_Nudt14"/>
    <property type="match status" value="1"/>
</dbReference>
<gene>
    <name evidence="3" type="ORF">COT20_02815</name>
</gene>
<dbReference type="InterPro" id="IPR000086">
    <property type="entry name" value="NUDIX_hydrolase_dom"/>
</dbReference>
<dbReference type="SUPFAM" id="SSF55811">
    <property type="entry name" value="Nudix"/>
    <property type="match status" value="1"/>
</dbReference>
<dbReference type="AlphaFoldDB" id="A0A2M6XTU9"/>